<dbReference type="Gene3D" id="3.40.50.720">
    <property type="entry name" value="NAD(P)-binding Rossmann-like Domain"/>
    <property type="match status" value="1"/>
</dbReference>
<keyword evidence="1" id="KW-0813">Transport</keyword>
<protein>
    <submittedName>
        <fullName evidence="4">Trk system potassium uptake protein TrkA</fullName>
    </submittedName>
</protein>
<comment type="caution">
    <text evidence="4">The sequence shown here is derived from an EMBL/GenBank/DDBJ whole genome shotgun (WGS) entry which is preliminary data.</text>
</comment>
<evidence type="ECO:0000256" key="1">
    <source>
        <dbReference type="ARBA" id="ARBA00022538"/>
    </source>
</evidence>
<dbReference type="InterPro" id="IPR003148">
    <property type="entry name" value="RCK_N"/>
</dbReference>
<dbReference type="PATRIC" id="fig|1121318.3.peg.998"/>
<evidence type="ECO:0000313" key="5">
    <source>
        <dbReference type="Proteomes" id="UP000037043"/>
    </source>
</evidence>
<dbReference type="SUPFAM" id="SSF51735">
    <property type="entry name" value="NAD(P)-binding Rossmann-fold domains"/>
    <property type="match status" value="1"/>
</dbReference>
<dbReference type="GO" id="GO:0015079">
    <property type="term" value="F:potassium ion transmembrane transporter activity"/>
    <property type="evidence" value="ECO:0007669"/>
    <property type="project" value="InterPro"/>
</dbReference>
<dbReference type="Proteomes" id="UP000037043">
    <property type="component" value="Unassembled WGS sequence"/>
</dbReference>
<dbReference type="STRING" id="36844.SAMN04488501_1037"/>
<dbReference type="InterPro" id="IPR036291">
    <property type="entry name" value="NAD(P)-bd_dom_sf"/>
</dbReference>
<feature type="domain" description="RCK N-terminal" evidence="3">
    <location>
        <begin position="9"/>
        <end position="127"/>
    </location>
</feature>
<organism evidence="4 5">
    <name type="scientific">Clostridium homopropionicum DSM 5847</name>
    <dbReference type="NCBI Taxonomy" id="1121318"/>
    <lineage>
        <taxon>Bacteria</taxon>
        <taxon>Bacillati</taxon>
        <taxon>Bacillota</taxon>
        <taxon>Clostridia</taxon>
        <taxon>Eubacteriales</taxon>
        <taxon>Clostridiaceae</taxon>
        <taxon>Clostridium</taxon>
    </lineage>
</organism>
<sequence length="148" mass="16488">MTMFNRNKDEYIIIVGCGRLGGSIANLLSKEGKSMVVIDKKESAFTKLSDDFSGFTLEANAIELDTLLRAKIDKADVVVVATDDDNTNIMIAQIAKIIYKVPRVITRLYEPAREEVYKNLNIDTICPTNLSALEFKNIIINNGEKADK</sequence>
<keyword evidence="5" id="KW-1185">Reference proteome</keyword>
<dbReference type="InterPro" id="IPR006036">
    <property type="entry name" value="K_uptake_TrkA"/>
</dbReference>
<dbReference type="EMBL" id="LHUR01000012">
    <property type="protein sequence ID" value="KOA20848.1"/>
    <property type="molecule type" value="Genomic_DNA"/>
</dbReference>
<dbReference type="PRINTS" id="PR00335">
    <property type="entry name" value="KUPTAKETRKA"/>
</dbReference>
<dbReference type="PROSITE" id="PS51201">
    <property type="entry name" value="RCK_N"/>
    <property type="match status" value="1"/>
</dbReference>
<evidence type="ECO:0000259" key="3">
    <source>
        <dbReference type="PROSITE" id="PS51201"/>
    </source>
</evidence>
<dbReference type="PANTHER" id="PTHR43833">
    <property type="entry name" value="POTASSIUM CHANNEL PROTEIN 2-RELATED-RELATED"/>
    <property type="match status" value="1"/>
</dbReference>
<evidence type="ECO:0000256" key="2">
    <source>
        <dbReference type="ARBA" id="ARBA00022958"/>
    </source>
</evidence>
<proteinExistence type="predicted"/>
<dbReference type="Pfam" id="PF02254">
    <property type="entry name" value="TrkA_N"/>
    <property type="match status" value="1"/>
</dbReference>
<keyword evidence="1" id="KW-0406">Ion transport</keyword>
<dbReference type="GO" id="GO:0005886">
    <property type="term" value="C:plasma membrane"/>
    <property type="evidence" value="ECO:0007669"/>
    <property type="project" value="InterPro"/>
</dbReference>
<keyword evidence="1" id="KW-0633">Potassium transport</keyword>
<accession>A0A0L6ZDI0</accession>
<dbReference type="AlphaFoldDB" id="A0A0L6ZDI0"/>
<keyword evidence="2" id="KW-0630">Potassium</keyword>
<gene>
    <name evidence="4" type="primary">trkA_2</name>
    <name evidence="4" type="ORF">CLHOM_09910</name>
</gene>
<evidence type="ECO:0000313" key="4">
    <source>
        <dbReference type="EMBL" id="KOA20848.1"/>
    </source>
</evidence>
<reference evidence="5" key="1">
    <citation type="submission" date="2015-08" db="EMBL/GenBank/DDBJ databases">
        <title>Genome sequence of the strict anaerobe Clostridium homopropionicum LuHBu1 (DSM 5847T).</title>
        <authorList>
            <person name="Poehlein A."/>
            <person name="Beck M."/>
            <person name="Schiel-Bengelsdorf B."/>
            <person name="Bengelsdorf F.R."/>
            <person name="Daniel R."/>
            <person name="Duerre P."/>
        </authorList>
    </citation>
    <scope>NUCLEOTIDE SEQUENCE [LARGE SCALE GENOMIC DNA]</scope>
    <source>
        <strain evidence="5">DSM 5847</strain>
    </source>
</reference>
<name>A0A0L6ZDI0_9CLOT</name>
<dbReference type="InterPro" id="IPR050721">
    <property type="entry name" value="Trk_Ktr_HKT_K-transport"/>
</dbReference>